<evidence type="ECO:0000313" key="11">
    <source>
        <dbReference type="EMBL" id="MFD1886899.1"/>
    </source>
</evidence>
<evidence type="ECO:0000259" key="10">
    <source>
        <dbReference type="PROSITE" id="PS50110"/>
    </source>
</evidence>
<keyword evidence="5" id="KW-0805">Transcription regulation</keyword>
<dbReference type="PROSITE" id="PS50110">
    <property type="entry name" value="RESPONSE_REGULATORY"/>
    <property type="match status" value="1"/>
</dbReference>
<dbReference type="SMART" id="SM00342">
    <property type="entry name" value="HTH_ARAC"/>
    <property type="match status" value="1"/>
</dbReference>
<dbReference type="PROSITE" id="PS01124">
    <property type="entry name" value="HTH_ARAC_FAMILY_2"/>
    <property type="match status" value="1"/>
</dbReference>
<evidence type="ECO:0000256" key="8">
    <source>
        <dbReference type="PROSITE-ProRule" id="PRU00169"/>
    </source>
</evidence>
<keyword evidence="6" id="KW-0238">DNA-binding</keyword>
<dbReference type="InterPro" id="IPR009057">
    <property type="entry name" value="Homeodomain-like_sf"/>
</dbReference>
<accession>A0ABW4RKS3</accession>
<dbReference type="SUPFAM" id="SSF52172">
    <property type="entry name" value="CheY-like"/>
    <property type="match status" value="1"/>
</dbReference>
<dbReference type="Proteomes" id="UP001597233">
    <property type="component" value="Unassembled WGS sequence"/>
</dbReference>
<dbReference type="SUPFAM" id="SSF46689">
    <property type="entry name" value="Homeodomain-like"/>
    <property type="match status" value="2"/>
</dbReference>
<name>A0ABW4RKS3_9BACL</name>
<evidence type="ECO:0000259" key="9">
    <source>
        <dbReference type="PROSITE" id="PS01124"/>
    </source>
</evidence>
<dbReference type="Gene3D" id="1.10.10.60">
    <property type="entry name" value="Homeodomain-like"/>
    <property type="match status" value="2"/>
</dbReference>
<keyword evidence="3 8" id="KW-0597">Phosphoprotein</keyword>
<evidence type="ECO:0000256" key="4">
    <source>
        <dbReference type="ARBA" id="ARBA00023012"/>
    </source>
</evidence>
<reference evidence="12" key="1">
    <citation type="journal article" date="2019" name="Int. J. Syst. Evol. Microbiol.">
        <title>The Global Catalogue of Microorganisms (GCM) 10K type strain sequencing project: providing services to taxonomists for standard genome sequencing and annotation.</title>
        <authorList>
            <consortium name="The Broad Institute Genomics Platform"/>
            <consortium name="The Broad Institute Genome Sequencing Center for Infectious Disease"/>
            <person name="Wu L."/>
            <person name="Ma J."/>
        </authorList>
    </citation>
    <scope>NUCLEOTIDE SEQUENCE [LARGE SCALE GENOMIC DNA]</scope>
    <source>
        <strain evidence="12">CCUG 54950</strain>
    </source>
</reference>
<dbReference type="PRINTS" id="PR00032">
    <property type="entry name" value="HTHARAC"/>
</dbReference>
<evidence type="ECO:0000256" key="7">
    <source>
        <dbReference type="ARBA" id="ARBA00023163"/>
    </source>
</evidence>
<evidence type="ECO:0000313" key="12">
    <source>
        <dbReference type="Proteomes" id="UP001597233"/>
    </source>
</evidence>
<protein>
    <submittedName>
        <fullName evidence="11">Response regulator</fullName>
    </submittedName>
</protein>
<keyword evidence="2" id="KW-0963">Cytoplasm</keyword>
<dbReference type="SMART" id="SM00448">
    <property type="entry name" value="REC"/>
    <property type="match status" value="1"/>
</dbReference>
<proteinExistence type="predicted"/>
<dbReference type="InterPro" id="IPR051552">
    <property type="entry name" value="HptR"/>
</dbReference>
<dbReference type="RefSeq" id="WP_347326571.1">
    <property type="nucleotide sequence ID" value="NZ_JBCGUH010000013.1"/>
</dbReference>
<dbReference type="Pfam" id="PF00072">
    <property type="entry name" value="Response_reg"/>
    <property type="match status" value="1"/>
</dbReference>
<dbReference type="InterPro" id="IPR020449">
    <property type="entry name" value="Tscrpt_reg_AraC-type_HTH"/>
</dbReference>
<dbReference type="PANTHER" id="PTHR42713">
    <property type="entry name" value="HISTIDINE KINASE-RELATED"/>
    <property type="match status" value="1"/>
</dbReference>
<keyword evidence="12" id="KW-1185">Reference proteome</keyword>
<dbReference type="PANTHER" id="PTHR42713:SF3">
    <property type="entry name" value="TRANSCRIPTIONAL REGULATORY PROTEIN HPTR"/>
    <property type="match status" value="1"/>
</dbReference>
<evidence type="ECO:0000256" key="3">
    <source>
        <dbReference type="ARBA" id="ARBA00022553"/>
    </source>
</evidence>
<evidence type="ECO:0000256" key="1">
    <source>
        <dbReference type="ARBA" id="ARBA00004496"/>
    </source>
</evidence>
<evidence type="ECO:0000256" key="2">
    <source>
        <dbReference type="ARBA" id="ARBA00022490"/>
    </source>
</evidence>
<dbReference type="InterPro" id="IPR011006">
    <property type="entry name" value="CheY-like_superfamily"/>
</dbReference>
<feature type="domain" description="Response regulatory" evidence="10">
    <location>
        <begin position="2"/>
        <end position="119"/>
    </location>
</feature>
<dbReference type="Pfam" id="PF12833">
    <property type="entry name" value="HTH_18"/>
    <property type="match status" value="1"/>
</dbReference>
<dbReference type="CDD" id="cd17536">
    <property type="entry name" value="REC_YesN-like"/>
    <property type="match status" value="1"/>
</dbReference>
<organism evidence="11 12">
    <name type="scientific">Paenibacillus wenxiniae</name>
    <dbReference type="NCBI Taxonomy" id="1636843"/>
    <lineage>
        <taxon>Bacteria</taxon>
        <taxon>Bacillati</taxon>
        <taxon>Bacillota</taxon>
        <taxon>Bacilli</taxon>
        <taxon>Bacillales</taxon>
        <taxon>Paenibacillaceae</taxon>
        <taxon>Paenibacillus</taxon>
    </lineage>
</organism>
<evidence type="ECO:0000256" key="5">
    <source>
        <dbReference type="ARBA" id="ARBA00023015"/>
    </source>
</evidence>
<evidence type="ECO:0000256" key="6">
    <source>
        <dbReference type="ARBA" id="ARBA00023125"/>
    </source>
</evidence>
<feature type="domain" description="HTH araC/xylS-type" evidence="9">
    <location>
        <begin position="411"/>
        <end position="509"/>
    </location>
</feature>
<dbReference type="EMBL" id="JBHUEH010000022">
    <property type="protein sequence ID" value="MFD1886899.1"/>
    <property type="molecule type" value="Genomic_DNA"/>
</dbReference>
<keyword evidence="4" id="KW-0902">Two-component regulatory system</keyword>
<dbReference type="Gene3D" id="3.40.50.2300">
    <property type="match status" value="1"/>
</dbReference>
<dbReference type="InterPro" id="IPR001789">
    <property type="entry name" value="Sig_transdc_resp-reg_receiver"/>
</dbReference>
<comment type="subcellular location">
    <subcellularLocation>
        <location evidence="1">Cytoplasm</location>
    </subcellularLocation>
</comment>
<gene>
    <name evidence="11" type="ORF">ACFSC9_15465</name>
</gene>
<comment type="caution">
    <text evidence="11">The sequence shown here is derived from an EMBL/GenBank/DDBJ whole genome shotgun (WGS) entry which is preliminary data.</text>
</comment>
<dbReference type="InterPro" id="IPR018060">
    <property type="entry name" value="HTH_AraC"/>
</dbReference>
<sequence>MRIVVVEDEPRTRTGIVQLIRKLSDHYEVVGEAENGLAGLELIERLRPDLVFMDIKMPLMTGIEMLERLTEQGITPKTVILTGYSEFEYARKAIQMKVYEYLEKPITAKNLQLILEKVEQELMYDCLLGIRGGNTTEKIQHMLQRYMLSESESVEPNMMISKLQSLIGLRTGHIQVFNVYLGNGEEQALHEHKARLKQALQQQPDTVYVICELAAYQELVAIFQLAGEQPIQQYVSRLTETMNQQGAQTICCYRGLEHLSELKRCLIELRKLRKWSMVLGNQDVIYRERIEGLQPQTFHYPLHLEQKARSAIIASKWDVLNRYVTEFVNECAGAVYRPQDVFESYTRFFTALTHTATEMHSSELAVQQHELLLPLLQSQTCFELHDAYEAILSWISNMHKPQVNSLNLTVNKALHLIHQHYQEGITLDEIASTLHITPEYLSSLFNKEVKRSFSAYMKELRINKAKELLIVSGLKAYEVASQIGYSDSTYFSRVFKEATGMSPVEYQKLHR</sequence>
<feature type="modified residue" description="4-aspartylphosphate" evidence="8">
    <location>
        <position position="54"/>
    </location>
</feature>
<keyword evidence="7" id="KW-0804">Transcription</keyword>